<dbReference type="EC" id="6.1.1.7" evidence="12"/>
<evidence type="ECO:0000256" key="9">
    <source>
        <dbReference type="ARBA" id="ARBA00022884"/>
    </source>
</evidence>
<evidence type="ECO:0000256" key="12">
    <source>
        <dbReference type="HAMAP-Rule" id="MF_00036"/>
    </source>
</evidence>
<dbReference type="FunFam" id="3.30.54.20:FF:000005">
    <property type="entry name" value="Alanine--tRNA ligase"/>
    <property type="match status" value="1"/>
</dbReference>
<dbReference type="SUPFAM" id="SSF55681">
    <property type="entry name" value="Class II aaRS and biotin synthetases"/>
    <property type="match status" value="1"/>
</dbReference>
<feature type="binding site" evidence="12">
    <location>
        <position position="636"/>
    </location>
    <ligand>
        <name>Zn(2+)</name>
        <dbReference type="ChEBI" id="CHEBI:29105"/>
    </ligand>
</feature>
<dbReference type="SUPFAM" id="SSF55186">
    <property type="entry name" value="ThrRS/AlaRS common domain"/>
    <property type="match status" value="1"/>
</dbReference>
<dbReference type="InterPro" id="IPR018162">
    <property type="entry name" value="Ala-tRNA-ligase_IIc_anticod-bd"/>
</dbReference>
<keyword evidence="11 12" id="KW-0030">Aminoacyl-tRNA synthetase</keyword>
<organism evidence="14">
    <name type="scientific">Candidatus Methanomethylicus mesodigestus</name>
    <dbReference type="NCBI Taxonomy" id="1867258"/>
    <lineage>
        <taxon>Archaea</taxon>
        <taxon>Thermoproteota</taxon>
        <taxon>Methanosuratincolia</taxon>
        <taxon>Candidatus Methanomethylicales</taxon>
        <taxon>Candidatus Methanomethylicaceae</taxon>
        <taxon>Candidatus Methanomethylicus</taxon>
    </lineage>
</organism>
<dbReference type="HAMAP" id="MF_00036_A">
    <property type="entry name" value="Ala_tRNA_synth_A"/>
    <property type="match status" value="1"/>
</dbReference>
<dbReference type="InterPro" id="IPR018165">
    <property type="entry name" value="Ala-tRNA-synth_IIc_core"/>
</dbReference>
<keyword evidence="8 12" id="KW-0067">ATP-binding</keyword>
<evidence type="ECO:0000256" key="7">
    <source>
        <dbReference type="ARBA" id="ARBA00022833"/>
    </source>
</evidence>
<dbReference type="Gene3D" id="3.10.310.40">
    <property type="match status" value="1"/>
</dbReference>
<evidence type="ECO:0000256" key="4">
    <source>
        <dbReference type="ARBA" id="ARBA00022598"/>
    </source>
</evidence>
<dbReference type="FunFam" id="3.30.980.10:FF:000004">
    <property type="entry name" value="Alanine--tRNA ligase, cytoplasmic"/>
    <property type="match status" value="1"/>
</dbReference>
<dbReference type="GO" id="GO:0004813">
    <property type="term" value="F:alanine-tRNA ligase activity"/>
    <property type="evidence" value="ECO:0007669"/>
    <property type="project" value="UniProtKB-UniRule"/>
</dbReference>
<keyword evidence="7 12" id="KW-0862">Zinc</keyword>
<dbReference type="InterPro" id="IPR022429">
    <property type="entry name" value="Ala-tRNA_lgiase_arc"/>
</dbReference>
<dbReference type="PRINTS" id="PR00980">
    <property type="entry name" value="TRNASYNTHALA"/>
</dbReference>
<dbReference type="Gene3D" id="2.40.30.130">
    <property type="match status" value="1"/>
</dbReference>
<dbReference type="PROSITE" id="PS50860">
    <property type="entry name" value="AA_TRNA_LIGASE_II_ALA"/>
    <property type="match status" value="1"/>
</dbReference>
<dbReference type="Gene3D" id="3.30.980.10">
    <property type="entry name" value="Threonyl-trna Synthetase, Chain A, domain 2"/>
    <property type="match status" value="1"/>
</dbReference>
<evidence type="ECO:0000256" key="8">
    <source>
        <dbReference type="ARBA" id="ARBA00022840"/>
    </source>
</evidence>
<reference evidence="14" key="1">
    <citation type="journal article" date="2020" name="mSystems">
        <title>Genome- and Community-Level Interaction Insights into Carbon Utilization and Element Cycling Functions of Hydrothermarchaeota in Hydrothermal Sediment.</title>
        <authorList>
            <person name="Zhou Z."/>
            <person name="Liu Y."/>
            <person name="Xu W."/>
            <person name="Pan J."/>
            <person name="Luo Z.H."/>
            <person name="Li M."/>
        </authorList>
    </citation>
    <scope>NUCLEOTIDE SEQUENCE [LARGE SCALE GENOMIC DNA]</scope>
    <source>
        <strain evidence="14">SpSt-468</strain>
    </source>
</reference>
<dbReference type="AlphaFoldDB" id="A0A7C3IWR9"/>
<dbReference type="Pfam" id="PF02272">
    <property type="entry name" value="DHHA1"/>
    <property type="match status" value="1"/>
</dbReference>
<dbReference type="InterPro" id="IPR002318">
    <property type="entry name" value="Ala-tRNA-lgiase_IIc"/>
</dbReference>
<dbReference type="InterPro" id="IPR045864">
    <property type="entry name" value="aa-tRNA-synth_II/BPL/LPL"/>
</dbReference>
<dbReference type="GO" id="GO:0006419">
    <property type="term" value="P:alanyl-tRNA aminoacylation"/>
    <property type="evidence" value="ECO:0007669"/>
    <property type="project" value="UniProtKB-UniRule"/>
</dbReference>
<dbReference type="PANTHER" id="PTHR11777">
    <property type="entry name" value="ALANYL-TRNA SYNTHETASE"/>
    <property type="match status" value="1"/>
</dbReference>
<evidence type="ECO:0000256" key="10">
    <source>
        <dbReference type="ARBA" id="ARBA00022917"/>
    </source>
</evidence>
<evidence type="ECO:0000313" key="14">
    <source>
        <dbReference type="EMBL" id="HFK19974.1"/>
    </source>
</evidence>
<comment type="similarity">
    <text evidence="1 12">Belongs to the class-II aminoacyl-tRNA synthetase family.</text>
</comment>
<dbReference type="InterPro" id="IPR018163">
    <property type="entry name" value="Thr/Ala-tRNA-synth_IIc_edit"/>
</dbReference>
<keyword evidence="5 12" id="KW-0479">Metal-binding</keyword>
<feature type="domain" description="Alanyl-transfer RNA synthetases family profile" evidence="13">
    <location>
        <begin position="88"/>
        <end position="779"/>
    </location>
</feature>
<dbReference type="PANTHER" id="PTHR11777:SF9">
    <property type="entry name" value="ALANINE--TRNA LIGASE, CYTOPLASMIC"/>
    <property type="match status" value="1"/>
</dbReference>
<protein>
    <recommendedName>
        <fullName evidence="12">Alanine--tRNA ligase</fullName>
        <ecNumber evidence="12">6.1.1.7</ecNumber>
    </recommendedName>
    <alternativeName>
        <fullName evidence="12">Alanyl-tRNA synthetase</fullName>
        <shortName evidence="12">AlaRS</shortName>
    </alternativeName>
</protein>
<comment type="caution">
    <text evidence="14">The sequence shown here is derived from an EMBL/GenBank/DDBJ whole genome shotgun (WGS) entry which is preliminary data.</text>
</comment>
<dbReference type="SUPFAM" id="SSF50447">
    <property type="entry name" value="Translation proteins"/>
    <property type="match status" value="1"/>
</dbReference>
<dbReference type="CDD" id="cd00673">
    <property type="entry name" value="AlaRS_core"/>
    <property type="match status" value="1"/>
</dbReference>
<dbReference type="Pfam" id="PF01411">
    <property type="entry name" value="tRNA-synt_2c"/>
    <property type="match status" value="1"/>
</dbReference>
<accession>A0A7C3IWR9</accession>
<dbReference type="Gene3D" id="3.30.930.10">
    <property type="entry name" value="Bira Bifunctional Protein, Domain 2"/>
    <property type="match status" value="1"/>
</dbReference>
<name>A0A7C3IWR9_9CREN</name>
<evidence type="ECO:0000256" key="11">
    <source>
        <dbReference type="ARBA" id="ARBA00023146"/>
    </source>
</evidence>
<comment type="function">
    <text evidence="12">Catalyzes the attachment of alanine to tRNA(Ala) in a two-step reaction: alanine is first activated by ATP to form Ala-AMP and then transferred to the acceptor end of tRNA(Ala). Also edits incorrectly charged Ser-tRNA(Ala) and Gly-tRNA(Ala) via its editing domain.</text>
</comment>
<comment type="cofactor">
    <cofactor evidence="12">
        <name>Zn(2+)</name>
        <dbReference type="ChEBI" id="CHEBI:29105"/>
    </cofactor>
    <text evidence="12">Binds 1 zinc ion per subunit.</text>
</comment>
<evidence type="ECO:0000256" key="2">
    <source>
        <dbReference type="ARBA" id="ARBA00022490"/>
    </source>
</evidence>
<keyword evidence="3 12" id="KW-0820">tRNA-binding</keyword>
<evidence type="ECO:0000256" key="6">
    <source>
        <dbReference type="ARBA" id="ARBA00022741"/>
    </source>
</evidence>
<comment type="subcellular location">
    <subcellularLocation>
        <location evidence="12">Cytoplasm</location>
    </subcellularLocation>
</comment>
<keyword evidence="6 12" id="KW-0547">Nucleotide-binding</keyword>
<dbReference type="Gene3D" id="3.30.54.20">
    <property type="match status" value="1"/>
</dbReference>
<comment type="domain">
    <text evidence="12">Consists of three domains; the N-terminal catalytic domain, the editing domain and the C-terminal C-Ala domain. The editing domain removes incorrectly charged amino acids, while the C-Ala domain, along with tRNA(Ala), serves as a bridge to cooperatively bring together the editing and aminoacylation centers thus stimulating deacylation of misacylated tRNAs.</text>
</comment>
<dbReference type="InterPro" id="IPR050058">
    <property type="entry name" value="Ala-tRNA_ligase"/>
</dbReference>
<dbReference type="GO" id="GO:0002161">
    <property type="term" value="F:aminoacyl-tRNA deacylase activity"/>
    <property type="evidence" value="ECO:0007669"/>
    <property type="project" value="TreeGrafter"/>
</dbReference>
<keyword evidence="4 12" id="KW-0436">Ligase</keyword>
<dbReference type="Gene3D" id="6.10.250.550">
    <property type="match status" value="1"/>
</dbReference>
<dbReference type="GO" id="GO:0008270">
    <property type="term" value="F:zinc ion binding"/>
    <property type="evidence" value="ECO:0007669"/>
    <property type="project" value="UniProtKB-UniRule"/>
</dbReference>
<dbReference type="Pfam" id="PF07973">
    <property type="entry name" value="tRNA_SAD"/>
    <property type="match status" value="1"/>
</dbReference>
<evidence type="ECO:0000256" key="1">
    <source>
        <dbReference type="ARBA" id="ARBA00008226"/>
    </source>
</evidence>
<dbReference type="NCBIfam" id="TIGR00344">
    <property type="entry name" value="alaS"/>
    <property type="match status" value="1"/>
</dbReference>
<keyword evidence="2 12" id="KW-0963">Cytoplasm</keyword>
<sequence length="946" mass="104764">MSGEAKVPIILNYSPITNYQLGPAGVHLMIADPEAYRLRFFLENGFIRKECSHCGRHFWTLDPDAALCGDSPCVPYSFIGDPPTKRKFTVAEMREAFLSFFERNNHTRVRRYPVVARWRDDIFLTIASIACFQPHVTSGDVPPPFNPLTISQPCIRMNDLDNVGKTGGRHMTIFEMMAHHAFSSKEKEVYWKEDTVRYHHELLTKDLGIKGEEITYIEHWWEGGGDAGPDLEGMVRGIELSTLVFMQYKRVGDNYRELPIRIVDTGYGLERFAWVSQGTPTAFEAVYGSLMRGFMEIAGVEEPDPAAMAEATRYAGLMNVVDAGSLKEARSVLARRLGMDVGELERAMSPIEALTAVLDHTKALVFMLSDGVVPSNVQAGYLARLMIRRTKRQMDSLRIKVPLSELLKMQIDYWRSQFPDLASNADYVMRVADLEVGRYEKTVDLGKSLIGRIVRSEGIAKSGVMPLEKLIELYDSNGLPPEVVKEVSEAQGVKVEIPDTFDTIVADRHSGSADGGAKKSEERDILEGIPQVQATEAVYYSKPKLRSLSARVLYADDRRVVLDRTIFYPEGGGQLSDRGTISSGGKTAQVMDAQRSRGVVVHFTSGEVDFRAGDEVECKVDWERRMSLARHHSSTHILLGAARAVLGGHVWQEGAQKDVDRSRLDISHFEKISRDQLKEIELIANRTVEECRPIKAYFEDRNRAEQSFGLRLYQGGVVYGPTIRVVEVEGWDVEACGGIHCENTGEIGLIKILKSERIQDGVERLEFASGQAAVRAVQEMESALLAVAENLSSPVERVVKASEKVVCEISSSKKDIERLRRSMAAEIVPILVAASEPVGKVRFAFRAFESLNSADLIAIASCAVSCHPEMAAMLYSKADNSVLLMAGEWAVNRGFNAGKALAMAASSLGGKGGGKPDIGQGRIPAEGERRLSEAALLVKGMLEKLY</sequence>
<dbReference type="EMBL" id="DSTX01000002">
    <property type="protein sequence ID" value="HFK19974.1"/>
    <property type="molecule type" value="Genomic_DNA"/>
</dbReference>
<dbReference type="SUPFAM" id="SSF101353">
    <property type="entry name" value="Putative anticodon-binding domain of alanyl-tRNA synthetase (AlaRS)"/>
    <property type="match status" value="1"/>
</dbReference>
<dbReference type="GO" id="GO:0000049">
    <property type="term" value="F:tRNA binding"/>
    <property type="evidence" value="ECO:0007669"/>
    <property type="project" value="UniProtKB-KW"/>
</dbReference>
<dbReference type="InterPro" id="IPR012947">
    <property type="entry name" value="tRNA_SAD"/>
</dbReference>
<feature type="binding site" evidence="12">
    <location>
        <position position="740"/>
    </location>
    <ligand>
        <name>Zn(2+)</name>
        <dbReference type="ChEBI" id="CHEBI:29105"/>
    </ligand>
</feature>
<dbReference type="FunFam" id="3.30.930.10:FF:000056">
    <property type="entry name" value="Alanine--tRNA ligase"/>
    <property type="match status" value="1"/>
</dbReference>
<comment type="catalytic activity">
    <reaction evidence="12">
        <text>tRNA(Ala) + L-alanine + ATP = L-alanyl-tRNA(Ala) + AMP + diphosphate</text>
        <dbReference type="Rhea" id="RHEA:12540"/>
        <dbReference type="Rhea" id="RHEA-COMP:9657"/>
        <dbReference type="Rhea" id="RHEA-COMP:9923"/>
        <dbReference type="ChEBI" id="CHEBI:30616"/>
        <dbReference type="ChEBI" id="CHEBI:33019"/>
        <dbReference type="ChEBI" id="CHEBI:57972"/>
        <dbReference type="ChEBI" id="CHEBI:78442"/>
        <dbReference type="ChEBI" id="CHEBI:78497"/>
        <dbReference type="ChEBI" id="CHEBI:456215"/>
        <dbReference type="EC" id="6.1.1.7"/>
    </reaction>
</comment>
<dbReference type="InterPro" id="IPR009000">
    <property type="entry name" value="Transl_B-barrel_sf"/>
</dbReference>
<dbReference type="SMART" id="SM00863">
    <property type="entry name" value="tRNA_SAD"/>
    <property type="match status" value="1"/>
</dbReference>
<feature type="binding site" evidence="12">
    <location>
        <position position="632"/>
    </location>
    <ligand>
        <name>Zn(2+)</name>
        <dbReference type="ChEBI" id="CHEBI:29105"/>
    </ligand>
</feature>
<feature type="binding site" evidence="12">
    <location>
        <position position="736"/>
    </location>
    <ligand>
        <name>Zn(2+)</name>
        <dbReference type="ChEBI" id="CHEBI:29105"/>
    </ligand>
</feature>
<dbReference type="NCBIfam" id="TIGR03683">
    <property type="entry name" value="A-tRNA_syn_arch"/>
    <property type="match status" value="1"/>
</dbReference>
<evidence type="ECO:0000256" key="3">
    <source>
        <dbReference type="ARBA" id="ARBA00022555"/>
    </source>
</evidence>
<dbReference type="GO" id="GO:0005524">
    <property type="term" value="F:ATP binding"/>
    <property type="evidence" value="ECO:0007669"/>
    <property type="project" value="UniProtKB-UniRule"/>
</dbReference>
<evidence type="ECO:0000256" key="5">
    <source>
        <dbReference type="ARBA" id="ARBA00022723"/>
    </source>
</evidence>
<keyword evidence="9 12" id="KW-0694">RNA-binding</keyword>
<keyword evidence="10 12" id="KW-0648">Protein biosynthesis</keyword>
<dbReference type="InterPro" id="IPR018164">
    <property type="entry name" value="Ala-tRNA-synth_IIc_N"/>
</dbReference>
<proteinExistence type="inferred from homology"/>
<dbReference type="GO" id="GO:0005737">
    <property type="term" value="C:cytoplasm"/>
    <property type="evidence" value="ECO:0007669"/>
    <property type="project" value="UniProtKB-SubCell"/>
</dbReference>
<evidence type="ECO:0000259" key="13">
    <source>
        <dbReference type="PROSITE" id="PS50860"/>
    </source>
</evidence>
<dbReference type="InterPro" id="IPR003156">
    <property type="entry name" value="DHHA1_dom"/>
</dbReference>
<gene>
    <name evidence="12" type="primary">alaS</name>
    <name evidence="14" type="ORF">ENS19_01685</name>
</gene>